<reference evidence="11 12" key="1">
    <citation type="journal article" date="2009" name="Appl. Environ. Microbiol.">
        <title>Three genomes from the phylum Acidobacteria provide insight into the lifestyles of these microorganisms in soils.</title>
        <authorList>
            <person name="Ward N.L."/>
            <person name="Challacombe J.F."/>
            <person name="Janssen P.H."/>
            <person name="Henrissat B."/>
            <person name="Coutinho P.M."/>
            <person name="Wu M."/>
            <person name="Xie G."/>
            <person name="Haft D.H."/>
            <person name="Sait M."/>
            <person name="Badger J."/>
            <person name="Barabote R.D."/>
            <person name="Bradley B."/>
            <person name="Brettin T.S."/>
            <person name="Brinkac L.M."/>
            <person name="Bruce D."/>
            <person name="Creasy T."/>
            <person name="Daugherty S.C."/>
            <person name="Davidsen T.M."/>
            <person name="DeBoy R.T."/>
            <person name="Detter J.C."/>
            <person name="Dodson R.J."/>
            <person name="Durkin A.S."/>
            <person name="Ganapathy A."/>
            <person name="Gwinn-Giglio M."/>
            <person name="Han C.S."/>
            <person name="Khouri H."/>
            <person name="Kiss H."/>
            <person name="Kothari S.P."/>
            <person name="Madupu R."/>
            <person name="Nelson K.E."/>
            <person name="Nelson W.C."/>
            <person name="Paulsen I."/>
            <person name="Penn K."/>
            <person name="Ren Q."/>
            <person name="Rosovitz M.J."/>
            <person name="Selengut J.D."/>
            <person name="Shrivastava S."/>
            <person name="Sullivan S.A."/>
            <person name="Tapia R."/>
            <person name="Thompson L.S."/>
            <person name="Watkins K.L."/>
            <person name="Yang Q."/>
            <person name="Yu C."/>
            <person name="Zafar N."/>
            <person name="Zhou L."/>
            <person name="Kuske C.R."/>
        </authorList>
    </citation>
    <scope>NUCLEOTIDE SEQUENCE [LARGE SCALE GENOMIC DNA]</scope>
    <source>
        <strain evidence="11 12">Ellin345</strain>
    </source>
</reference>
<name>Q1INW1_KORVE</name>
<dbReference type="InterPro" id="IPR050819">
    <property type="entry name" value="Tripeptidyl-peptidase_I"/>
</dbReference>
<dbReference type="PANTHER" id="PTHR14218">
    <property type="entry name" value="PROTEASE S8 TRIPEPTIDYL PEPTIDASE I CLN2"/>
    <property type="match status" value="1"/>
</dbReference>
<dbReference type="Gene3D" id="3.40.50.200">
    <property type="entry name" value="Peptidase S8/S53 domain"/>
    <property type="match status" value="1"/>
</dbReference>
<dbReference type="GO" id="GO:0008240">
    <property type="term" value="F:tripeptidyl-peptidase activity"/>
    <property type="evidence" value="ECO:0007669"/>
    <property type="project" value="TreeGrafter"/>
</dbReference>
<evidence type="ECO:0000313" key="12">
    <source>
        <dbReference type="Proteomes" id="UP000002432"/>
    </source>
</evidence>
<keyword evidence="2" id="KW-0645">Protease</keyword>
<dbReference type="Proteomes" id="UP000002432">
    <property type="component" value="Chromosome"/>
</dbReference>
<dbReference type="EnsemblBacteria" id="ABF41439">
    <property type="protein sequence ID" value="ABF41439"/>
    <property type="gene ID" value="Acid345_2438"/>
</dbReference>
<dbReference type="GO" id="GO:0006508">
    <property type="term" value="P:proteolysis"/>
    <property type="evidence" value="ECO:0007669"/>
    <property type="project" value="UniProtKB-KW"/>
</dbReference>
<dbReference type="HOGENOM" id="CLU_004005_0_0_0"/>
<dbReference type="Pfam" id="PF09286">
    <property type="entry name" value="Pro-kuma_activ"/>
    <property type="match status" value="1"/>
</dbReference>
<feature type="domain" description="Peptidase S53" evidence="10">
    <location>
        <begin position="223"/>
        <end position="612"/>
    </location>
</feature>
<dbReference type="SUPFAM" id="SSF52743">
    <property type="entry name" value="Subtilisin-like"/>
    <property type="match status" value="1"/>
</dbReference>
<dbReference type="PROSITE" id="PS00138">
    <property type="entry name" value="SUBTILASE_SER"/>
    <property type="match status" value="1"/>
</dbReference>
<protein>
    <submittedName>
        <fullName evidence="11">Peptidase S8 and S53, subtilisin, kexin, sedolisin</fullName>
    </submittedName>
</protein>
<keyword evidence="7" id="KW-0865">Zymogen</keyword>
<feature type="transmembrane region" description="Helical" evidence="8">
    <location>
        <begin position="1165"/>
        <end position="1184"/>
    </location>
</feature>
<feature type="transmembrane region" description="Helical" evidence="8">
    <location>
        <begin position="1191"/>
        <end position="1212"/>
    </location>
</feature>
<feature type="signal peptide" evidence="9">
    <location>
        <begin position="1"/>
        <end position="24"/>
    </location>
</feature>
<dbReference type="CDD" id="cd04056">
    <property type="entry name" value="Peptidases_S53"/>
    <property type="match status" value="1"/>
</dbReference>
<evidence type="ECO:0000259" key="10">
    <source>
        <dbReference type="PROSITE" id="PS51695"/>
    </source>
</evidence>
<dbReference type="AlphaFoldDB" id="Q1INW1"/>
<evidence type="ECO:0000256" key="1">
    <source>
        <dbReference type="ARBA" id="ARBA00001913"/>
    </source>
</evidence>
<evidence type="ECO:0000256" key="8">
    <source>
        <dbReference type="SAM" id="Phobius"/>
    </source>
</evidence>
<evidence type="ECO:0000256" key="9">
    <source>
        <dbReference type="SAM" id="SignalP"/>
    </source>
</evidence>
<dbReference type="InterPro" id="IPR036852">
    <property type="entry name" value="Peptidase_S8/S53_dom_sf"/>
</dbReference>
<dbReference type="InterPro" id="IPR030400">
    <property type="entry name" value="Sedolisin_dom"/>
</dbReference>
<keyword evidence="5" id="KW-0720">Serine protease</keyword>
<keyword evidence="8" id="KW-1133">Transmembrane helix</keyword>
<dbReference type="CDD" id="cd11377">
    <property type="entry name" value="Pro-peptidase_S53"/>
    <property type="match status" value="1"/>
</dbReference>
<dbReference type="InterPro" id="IPR015366">
    <property type="entry name" value="S53_propep"/>
</dbReference>
<evidence type="ECO:0000313" key="11">
    <source>
        <dbReference type="EMBL" id="ABF41439.1"/>
    </source>
</evidence>
<comment type="cofactor">
    <cofactor evidence="1">
        <name>Ca(2+)</name>
        <dbReference type="ChEBI" id="CHEBI:29108"/>
    </cofactor>
</comment>
<accession>Q1INW1</accession>
<dbReference type="GO" id="GO:0046872">
    <property type="term" value="F:metal ion binding"/>
    <property type="evidence" value="ECO:0007669"/>
    <property type="project" value="UniProtKB-KW"/>
</dbReference>
<dbReference type="SMART" id="SM00944">
    <property type="entry name" value="Pro-kuma_activ"/>
    <property type="match status" value="1"/>
</dbReference>
<keyword evidence="9" id="KW-0732">Signal</keyword>
<evidence type="ECO:0000256" key="2">
    <source>
        <dbReference type="ARBA" id="ARBA00022670"/>
    </source>
</evidence>
<evidence type="ECO:0000256" key="3">
    <source>
        <dbReference type="ARBA" id="ARBA00022723"/>
    </source>
</evidence>
<proteinExistence type="predicted"/>
<dbReference type="GO" id="GO:0004252">
    <property type="term" value="F:serine-type endopeptidase activity"/>
    <property type="evidence" value="ECO:0007669"/>
    <property type="project" value="InterPro"/>
</dbReference>
<dbReference type="PROSITE" id="PS51695">
    <property type="entry name" value="SEDOLISIN"/>
    <property type="match status" value="1"/>
</dbReference>
<dbReference type="SUPFAM" id="SSF54897">
    <property type="entry name" value="Protease propeptides/inhibitors"/>
    <property type="match status" value="1"/>
</dbReference>
<sequence>MDTRKSIWRFIGPAILCLSVNAMAQVASRVTGDLNSSARVQLKGTASPLVARSTDKGRLPGERNLGRMVLLLAPTTQQDAAAKALVKDLHDSSSPNFHKWLTPAEFGKRFGVSENDAAAVRTWLESNGLTVHEVADGRRFIVFSGSVSQVEKTFATEMHSYSRNGKEFIANASEIKIPAALAPVVKGVVRLHSDPPKSQAYMGKKVHWDPTSGQWEGGDGSHYLAPADFAKIYNLDPLYKAGIDGTGQTIAIVGRGNIFLSDVQNFRTLFNLPVNDPEIIVNGDNPGETSGDVPEATLDVTWSGAVAPNAHIKFVVSQSNFSDGVDVSAAYIVDHNLAPVMSTSFGLCEAYFTPVQNAFYNALWQQAAAQGITSFVSAGDNGGAGCDEPGGGTYAFNGLNVSGLASTPYNVAVGGTQFDDTDDPTKYWASTSDPTTGASALGYIPEKVWNESSNDPNSPGLWAGSGGVSSLYKQPDWQTVSTSITGGMRALPDISLTAAQHDGYLVCLFQNCSYGEYFYVFGGTSASSPAAAGIMALVNQKMGGQPQGMANYVFYKLASTPGVFHDTTVGDNKVPDASGMYTVGYDAVSGYDLATGLGSFDANALVNNWAAASSGNAATVTLAVAPGQAKNVEHGTAIPFTTTVKCSGTGCEAPTGAVTLQATSSSSSVGIGTGALTPSSTGSVANVTSSAIPGGSYTVAARYGGDGTYYAADSNGVGFSVTPEASYSLVGSVGAGVLTIAPITVQYGEPINMGAIVAGNSGAGYPSGNLSIRVDGAPATTIAFDPGYGSQTPSALKLNYGENSNILMPGITTQSQSSTVSYLPTYWDNSSDTSHPLNEFHAGPHVAQVTYPGDASFAANTSNAFAFNVSKADTFIADFFPLGTQVANVPVHLMGEVLFISQWFGVYTGTVSITDVTSGTPVVLGSAPISMQYGGSYDVTVKVSTPGDNECGNPGANECHVLIVKFSGDRDTTPSSGKYFVPFPAMTSNAYISLGSDVPSAIAGAPVNLIAQVQSDVRTYTATGSVTFYDGATALGTAALDATGTATLNLTTLAPGVHSNITAVYSGDAVLASVSGGPYSVAIQDYTLTADPATLSITSGSNGTAQINMLPIGGSTQTVQLSCGSLPSNMSCTFAPSSVTLDGTNVGTTTLTIITGPSSTAANHGAWWATASTIALGLLFVPFTRRKRMKSLLGFTALMAVMVAGIGCGSNSSTALPPSKNVTAGTYTVSLTASGGTGSAAKTIPLVVTVK</sequence>
<dbReference type="InterPro" id="IPR013783">
    <property type="entry name" value="Ig-like_fold"/>
</dbReference>
<dbReference type="PANTHER" id="PTHR14218:SF15">
    <property type="entry name" value="TRIPEPTIDYL-PEPTIDASE 1"/>
    <property type="match status" value="1"/>
</dbReference>
<dbReference type="eggNOG" id="COG4934">
    <property type="taxonomic scope" value="Bacteria"/>
</dbReference>
<organism evidence="11 12">
    <name type="scientific">Koribacter versatilis (strain Ellin345)</name>
    <dbReference type="NCBI Taxonomy" id="204669"/>
    <lineage>
        <taxon>Bacteria</taxon>
        <taxon>Pseudomonadati</taxon>
        <taxon>Acidobacteriota</taxon>
        <taxon>Terriglobia</taxon>
        <taxon>Terriglobales</taxon>
        <taxon>Candidatus Korobacteraceae</taxon>
        <taxon>Candidatus Korobacter</taxon>
    </lineage>
</organism>
<keyword evidence="4" id="KW-0378">Hydrolase</keyword>
<dbReference type="KEGG" id="aba:Acid345_2438"/>
<evidence type="ECO:0000256" key="4">
    <source>
        <dbReference type="ARBA" id="ARBA00022801"/>
    </source>
</evidence>
<dbReference type="InterPro" id="IPR023828">
    <property type="entry name" value="Peptidase_S8_Ser-AS"/>
</dbReference>
<dbReference type="InterPro" id="IPR032109">
    <property type="entry name" value="Big_3_5"/>
</dbReference>
<keyword evidence="6" id="KW-0106">Calcium</keyword>
<feature type="chain" id="PRO_5004190993" evidence="9">
    <location>
        <begin position="25"/>
        <end position="1251"/>
    </location>
</feature>
<evidence type="ECO:0000256" key="7">
    <source>
        <dbReference type="ARBA" id="ARBA00023145"/>
    </source>
</evidence>
<keyword evidence="12" id="KW-1185">Reference proteome</keyword>
<keyword evidence="8" id="KW-0472">Membrane</keyword>
<gene>
    <name evidence="11" type="ordered locus">Acid345_2438</name>
</gene>
<evidence type="ECO:0000256" key="5">
    <source>
        <dbReference type="ARBA" id="ARBA00022825"/>
    </source>
</evidence>
<dbReference type="Gene3D" id="2.60.40.10">
    <property type="entry name" value="Immunoglobulins"/>
    <property type="match status" value="1"/>
</dbReference>
<dbReference type="EMBL" id="CP000360">
    <property type="protein sequence ID" value="ABF41439.1"/>
    <property type="molecule type" value="Genomic_DNA"/>
</dbReference>
<evidence type="ECO:0000256" key="6">
    <source>
        <dbReference type="ARBA" id="ARBA00022837"/>
    </source>
</evidence>
<keyword evidence="3" id="KW-0479">Metal-binding</keyword>
<dbReference type="Pfam" id="PF16640">
    <property type="entry name" value="Big_3_5"/>
    <property type="match status" value="1"/>
</dbReference>
<dbReference type="STRING" id="204669.Acid345_2438"/>
<keyword evidence="8" id="KW-0812">Transmembrane</keyword>